<feature type="transmembrane region" description="Helical" evidence="9">
    <location>
        <begin position="155"/>
        <end position="173"/>
    </location>
</feature>
<comment type="caution">
    <text evidence="10">The sequence shown here is derived from an EMBL/GenBank/DDBJ whole genome shotgun (WGS) entry which is preliminary data.</text>
</comment>
<feature type="transmembrane region" description="Helical" evidence="9">
    <location>
        <begin position="286"/>
        <end position="304"/>
    </location>
</feature>
<evidence type="ECO:0000256" key="9">
    <source>
        <dbReference type="SAM" id="Phobius"/>
    </source>
</evidence>
<feature type="transmembrane region" description="Helical" evidence="9">
    <location>
        <begin position="205"/>
        <end position="223"/>
    </location>
</feature>
<evidence type="ECO:0000313" key="11">
    <source>
        <dbReference type="Proteomes" id="UP001368654"/>
    </source>
</evidence>
<feature type="transmembrane region" description="Helical" evidence="9">
    <location>
        <begin position="34"/>
        <end position="53"/>
    </location>
</feature>
<evidence type="ECO:0000256" key="8">
    <source>
        <dbReference type="ARBA" id="ARBA00037998"/>
    </source>
</evidence>
<comment type="subcellular location">
    <subcellularLocation>
        <location evidence="1">Cell membrane</location>
        <topology evidence="1">Multi-pass membrane protein</topology>
    </subcellularLocation>
</comment>
<keyword evidence="4 9" id="KW-0812">Transmembrane</keyword>
<protein>
    <submittedName>
        <fullName evidence="10">Branched-chain amino acid ABC transporter permease</fullName>
    </submittedName>
</protein>
<sequence length="312" mass="32468">MNTLLSSLATGLGQGAVYALIAVSFVIIYRATGVLNFAQPALLILGTFATSVFATQMGVPFFVAVPIAMLVVAALSAGIERVAIRPMVGRPAFSAAIVTVGLFIVLLVVAFRLFDSKPRTVGDPWQLSSVCIGGETTESFGVTGCTGGVQIYENAIARFVISLVVIGVLGWWLTRSRIGLAMRATSLNQETALAQGISVGRMFSISWAIGGGLAALAGALLAANGSVVQATDALFALVALPAIILGGIDSLKGAVVGGLIVGLAMALTKTYQPMFAPWLGTNFDNVVPYLIMIVVLLVRPYGIYGTKEVQRV</sequence>
<proteinExistence type="inferred from homology"/>
<name>A0ABU8LVF1_9MICO</name>
<feature type="transmembrane region" description="Helical" evidence="9">
    <location>
        <begin position="255"/>
        <end position="274"/>
    </location>
</feature>
<evidence type="ECO:0000256" key="2">
    <source>
        <dbReference type="ARBA" id="ARBA00022448"/>
    </source>
</evidence>
<dbReference type="InterPro" id="IPR001851">
    <property type="entry name" value="ABC_transp_permease"/>
</dbReference>
<dbReference type="PANTHER" id="PTHR11795">
    <property type="entry name" value="BRANCHED-CHAIN AMINO ACID TRANSPORT SYSTEM PERMEASE PROTEIN LIVH"/>
    <property type="match status" value="1"/>
</dbReference>
<dbReference type="PANTHER" id="PTHR11795:SF451">
    <property type="entry name" value="ABC TRANSPORTER PERMEASE PROTEIN"/>
    <property type="match status" value="1"/>
</dbReference>
<evidence type="ECO:0000256" key="7">
    <source>
        <dbReference type="ARBA" id="ARBA00023136"/>
    </source>
</evidence>
<evidence type="ECO:0000256" key="6">
    <source>
        <dbReference type="ARBA" id="ARBA00022989"/>
    </source>
</evidence>
<keyword evidence="7 9" id="KW-0472">Membrane</keyword>
<reference evidence="10 11" key="1">
    <citation type="submission" date="2024-02" db="EMBL/GenBank/DDBJ databases">
        <authorList>
            <person name="Saticioglu I.B."/>
        </authorList>
    </citation>
    <scope>NUCLEOTIDE SEQUENCE [LARGE SCALE GENOMIC DNA]</scope>
    <source>
        <strain evidence="10 11">Mu-86</strain>
    </source>
</reference>
<keyword evidence="2" id="KW-0813">Transport</keyword>
<keyword evidence="5" id="KW-0029">Amino-acid transport</keyword>
<feature type="transmembrane region" description="Helical" evidence="9">
    <location>
        <begin position="12"/>
        <end position="29"/>
    </location>
</feature>
<feature type="transmembrane region" description="Helical" evidence="9">
    <location>
        <begin position="91"/>
        <end position="114"/>
    </location>
</feature>
<gene>
    <name evidence="10" type="ORF">WDU96_09595</name>
</gene>
<dbReference type="Proteomes" id="UP001368654">
    <property type="component" value="Unassembled WGS sequence"/>
</dbReference>
<dbReference type="InterPro" id="IPR052157">
    <property type="entry name" value="BCAA_transport_permease"/>
</dbReference>
<evidence type="ECO:0000256" key="3">
    <source>
        <dbReference type="ARBA" id="ARBA00022475"/>
    </source>
</evidence>
<evidence type="ECO:0000256" key="4">
    <source>
        <dbReference type="ARBA" id="ARBA00022692"/>
    </source>
</evidence>
<dbReference type="RefSeq" id="WP_337338257.1">
    <property type="nucleotide sequence ID" value="NZ_JBBDGL010000002.1"/>
</dbReference>
<evidence type="ECO:0000313" key="10">
    <source>
        <dbReference type="EMBL" id="MEJ1155844.1"/>
    </source>
</evidence>
<feature type="transmembrane region" description="Helical" evidence="9">
    <location>
        <begin position="229"/>
        <end position="248"/>
    </location>
</feature>
<dbReference type="Pfam" id="PF02653">
    <property type="entry name" value="BPD_transp_2"/>
    <property type="match status" value="1"/>
</dbReference>
<evidence type="ECO:0000256" key="1">
    <source>
        <dbReference type="ARBA" id="ARBA00004651"/>
    </source>
</evidence>
<keyword evidence="6 9" id="KW-1133">Transmembrane helix</keyword>
<keyword evidence="11" id="KW-1185">Reference proteome</keyword>
<accession>A0ABU8LVF1</accession>
<dbReference type="EMBL" id="JBBDGL010000002">
    <property type="protein sequence ID" value="MEJ1155844.1"/>
    <property type="molecule type" value="Genomic_DNA"/>
</dbReference>
<organism evidence="10 11">
    <name type="scientific">Microbacterium marmarense</name>
    <dbReference type="NCBI Taxonomy" id="3122051"/>
    <lineage>
        <taxon>Bacteria</taxon>
        <taxon>Bacillati</taxon>
        <taxon>Actinomycetota</taxon>
        <taxon>Actinomycetes</taxon>
        <taxon>Micrococcales</taxon>
        <taxon>Microbacteriaceae</taxon>
        <taxon>Microbacterium</taxon>
    </lineage>
</organism>
<feature type="transmembrane region" description="Helical" evidence="9">
    <location>
        <begin position="59"/>
        <end position="79"/>
    </location>
</feature>
<comment type="similarity">
    <text evidence="8">Belongs to the binding-protein-dependent transport system permease family. LivHM subfamily.</text>
</comment>
<keyword evidence="3" id="KW-1003">Cell membrane</keyword>
<evidence type="ECO:0000256" key="5">
    <source>
        <dbReference type="ARBA" id="ARBA00022970"/>
    </source>
</evidence>
<dbReference type="CDD" id="cd06582">
    <property type="entry name" value="TM_PBP1_LivH_like"/>
    <property type="match status" value="1"/>
</dbReference>